<evidence type="ECO:0000313" key="1">
    <source>
        <dbReference type="EMBL" id="GCD78472.1"/>
    </source>
</evidence>
<dbReference type="NCBIfam" id="TIGR03512">
    <property type="entry name" value="GldD_lipo"/>
    <property type="match status" value="1"/>
</dbReference>
<sequence>MKKSLKFYGIILILFGCNEAYTPKPTGYFRISLPDTIYQEYNNQPCPYTFEYNQSATITAKQSQPCWEDIEFKSIHGVIQLTYKPVKSNLDTLLRDAKEFAFKHGVKADGIAETIYVDTTRRVFGILYEIYGNTATNYQFFVTDSTKHFLRGTAYVHSQPNIDSTGPVTHFLGQEIRHIVETLRWK</sequence>
<name>A0A401XNB0_9FLAO</name>
<dbReference type="PROSITE" id="PS51257">
    <property type="entry name" value="PROKAR_LIPOPROTEIN"/>
    <property type="match status" value="1"/>
</dbReference>
<evidence type="ECO:0000313" key="2">
    <source>
        <dbReference type="Proteomes" id="UP000286715"/>
    </source>
</evidence>
<dbReference type="OrthoDB" id="679501at2"/>
<comment type="caution">
    <text evidence="1">The sequence shown here is derived from an EMBL/GenBank/DDBJ whole genome shotgun (WGS) entry which is preliminary data.</text>
</comment>
<dbReference type="InterPro" id="IPR019850">
    <property type="entry name" value="GldD-like"/>
</dbReference>
<keyword evidence="2" id="KW-1185">Reference proteome</keyword>
<dbReference type="Pfam" id="PF25593">
    <property type="entry name" value="GldD_lipo"/>
    <property type="match status" value="1"/>
</dbReference>
<proteinExistence type="predicted"/>
<dbReference type="Proteomes" id="UP000286715">
    <property type="component" value="Unassembled WGS sequence"/>
</dbReference>
<reference evidence="1 2" key="1">
    <citation type="submission" date="2018-11" db="EMBL/GenBank/DDBJ databases">
        <title>Schleiferia aggregans sp. nov., a moderately thermophilic heterotrophic bacterium isolated from microbial mats at a terrestrial hot spring.</title>
        <authorList>
            <person name="Iino T."/>
            <person name="Ohkuma M."/>
            <person name="Haruta S."/>
        </authorList>
    </citation>
    <scope>NUCLEOTIDE SEQUENCE [LARGE SCALE GENOMIC DNA]</scope>
    <source>
        <strain evidence="1 2">LA</strain>
    </source>
</reference>
<protein>
    <submittedName>
        <fullName evidence="1">Gliding motility lipoprotein GldD</fullName>
    </submittedName>
</protein>
<dbReference type="AlphaFoldDB" id="A0A401XNB0"/>
<organism evidence="1 2">
    <name type="scientific">Thermaurantimonas aggregans</name>
    <dbReference type="NCBI Taxonomy" id="2173829"/>
    <lineage>
        <taxon>Bacteria</taxon>
        <taxon>Pseudomonadati</taxon>
        <taxon>Bacteroidota</taxon>
        <taxon>Flavobacteriia</taxon>
        <taxon>Flavobacteriales</taxon>
        <taxon>Schleiferiaceae</taxon>
        <taxon>Thermaurantimonas</taxon>
    </lineage>
</organism>
<accession>A0A401XNB0</accession>
<gene>
    <name evidence="1" type="primary">gldD</name>
    <name evidence="1" type="ORF">JCM31826_19540</name>
</gene>
<keyword evidence="1" id="KW-0449">Lipoprotein</keyword>
<dbReference type="RefSeq" id="WP_124398528.1">
    <property type="nucleotide sequence ID" value="NZ_BHZE01000024.1"/>
</dbReference>
<dbReference type="EMBL" id="BHZE01000024">
    <property type="protein sequence ID" value="GCD78472.1"/>
    <property type="molecule type" value="Genomic_DNA"/>
</dbReference>